<reference evidence="1" key="2">
    <citation type="submission" date="2018-04" db="EMBL/GenBank/DDBJ databases">
        <title>OnivRS2 (Oryza nivara Reference Sequence Version 2).</title>
        <authorList>
            <person name="Zhang J."/>
            <person name="Kudrna D."/>
            <person name="Lee S."/>
            <person name="Talag J."/>
            <person name="Rajasekar S."/>
            <person name="Welchert J."/>
            <person name="Hsing Y.-I."/>
            <person name="Wing R.A."/>
        </authorList>
    </citation>
    <scope>NUCLEOTIDE SEQUENCE [LARGE SCALE GENOMIC DNA]</scope>
    <source>
        <strain evidence="1">SL10</strain>
    </source>
</reference>
<dbReference type="HOGENOM" id="CLU_1597122_0_0_1"/>
<sequence length="167" mass="18511">MPRHCAAVESHLQTDVVSAHHSDRIDRLAMPPTSHQAQIAHRHAPSIPHPSCRRRPAIAPPSIPASRLTAPLAPARILRRRQDSSPLAPFCTAATGALSTTTKGENGRNEISLEMTLDWLHKKATLSLLFAKIKAEARWVMAGAKHLRDLLLLHETRFQSPESIQTW</sequence>
<accession>A0A0E0H3I0</accession>
<dbReference type="EnsemblPlants" id="ONIVA04G17900.1">
    <property type="protein sequence ID" value="ONIVA04G17900.1"/>
    <property type="gene ID" value="ONIVA04G17900"/>
</dbReference>
<keyword evidence="2" id="KW-1185">Reference proteome</keyword>
<evidence type="ECO:0000313" key="1">
    <source>
        <dbReference type="EnsemblPlants" id="ONIVA04G17900.1"/>
    </source>
</evidence>
<dbReference type="Proteomes" id="UP000006591">
    <property type="component" value="Chromosome 4"/>
</dbReference>
<dbReference type="AlphaFoldDB" id="A0A0E0H3I0"/>
<dbReference type="OMA" id="DWLHKKA"/>
<name>A0A0E0H3I0_ORYNI</name>
<reference evidence="1" key="1">
    <citation type="submission" date="2015-04" db="UniProtKB">
        <authorList>
            <consortium name="EnsemblPlants"/>
        </authorList>
    </citation>
    <scope>IDENTIFICATION</scope>
    <source>
        <strain evidence="1">SL10</strain>
    </source>
</reference>
<protein>
    <submittedName>
        <fullName evidence="1">Uncharacterized protein</fullName>
    </submittedName>
</protein>
<proteinExistence type="predicted"/>
<dbReference type="Gramene" id="ONIVA04G17900.1">
    <property type="protein sequence ID" value="ONIVA04G17900.1"/>
    <property type="gene ID" value="ONIVA04G17900"/>
</dbReference>
<organism evidence="1">
    <name type="scientific">Oryza nivara</name>
    <name type="common">Indian wild rice</name>
    <name type="synonym">Oryza sativa f. spontanea</name>
    <dbReference type="NCBI Taxonomy" id="4536"/>
    <lineage>
        <taxon>Eukaryota</taxon>
        <taxon>Viridiplantae</taxon>
        <taxon>Streptophyta</taxon>
        <taxon>Embryophyta</taxon>
        <taxon>Tracheophyta</taxon>
        <taxon>Spermatophyta</taxon>
        <taxon>Magnoliopsida</taxon>
        <taxon>Liliopsida</taxon>
        <taxon>Poales</taxon>
        <taxon>Poaceae</taxon>
        <taxon>BOP clade</taxon>
        <taxon>Oryzoideae</taxon>
        <taxon>Oryzeae</taxon>
        <taxon>Oryzinae</taxon>
        <taxon>Oryza</taxon>
    </lineage>
</organism>
<evidence type="ECO:0000313" key="2">
    <source>
        <dbReference type="Proteomes" id="UP000006591"/>
    </source>
</evidence>